<comment type="function">
    <text evidence="1">May be involved in a process influencing telomere capping.</text>
</comment>
<reference evidence="10 11" key="1">
    <citation type="submission" date="2021-06" db="EMBL/GenBank/DDBJ databases">
        <authorList>
            <person name="Kallberg Y."/>
            <person name="Tangrot J."/>
            <person name="Rosling A."/>
        </authorList>
    </citation>
    <scope>NUCLEOTIDE SEQUENCE [LARGE SCALE GENOMIC DNA]</scope>
    <source>
        <strain evidence="10 11">120-4 pot B 10/14</strain>
    </source>
</reference>
<name>A0ABN7W423_GIGMA</name>
<evidence type="ECO:0000259" key="9">
    <source>
        <dbReference type="SMART" id="SM01312"/>
    </source>
</evidence>
<dbReference type="EMBL" id="CAJVQB010030522">
    <property type="protein sequence ID" value="CAG8815668.1"/>
    <property type="molecule type" value="Genomic_DNA"/>
</dbReference>
<dbReference type="Pfam" id="PF14474">
    <property type="entry name" value="RTC4"/>
    <property type="match status" value="1"/>
</dbReference>
<evidence type="ECO:0000256" key="6">
    <source>
        <dbReference type="ARBA" id="ARBA00022490"/>
    </source>
</evidence>
<evidence type="ECO:0000256" key="8">
    <source>
        <dbReference type="SAM" id="Coils"/>
    </source>
</evidence>
<dbReference type="InterPro" id="IPR039024">
    <property type="entry name" value="RTC4"/>
</dbReference>
<protein>
    <recommendedName>
        <fullName evidence="5">Restriction of telomere capping protein 4</fullName>
    </recommendedName>
</protein>
<evidence type="ECO:0000256" key="4">
    <source>
        <dbReference type="ARBA" id="ARBA00009461"/>
    </source>
</evidence>
<dbReference type="InterPro" id="IPR028094">
    <property type="entry name" value="RTC4_C"/>
</dbReference>
<evidence type="ECO:0000256" key="7">
    <source>
        <dbReference type="ARBA" id="ARBA00023242"/>
    </source>
</evidence>
<dbReference type="SMART" id="SM01312">
    <property type="entry name" value="RTC4"/>
    <property type="match status" value="1"/>
</dbReference>
<keyword evidence="7" id="KW-0539">Nucleus</keyword>
<comment type="similarity">
    <text evidence="4">Belongs to the RTC4 family.</text>
</comment>
<keyword evidence="6" id="KW-0963">Cytoplasm</keyword>
<keyword evidence="11" id="KW-1185">Reference proteome</keyword>
<feature type="domain" description="Restriction of telomere capping protein 4 C-terminal" evidence="9">
    <location>
        <begin position="223"/>
        <end position="361"/>
    </location>
</feature>
<evidence type="ECO:0000313" key="10">
    <source>
        <dbReference type="EMBL" id="CAG8815668.1"/>
    </source>
</evidence>
<comment type="caution">
    <text evidence="10">The sequence shown here is derived from an EMBL/GenBank/DDBJ whole genome shotgun (WGS) entry which is preliminary data.</text>
</comment>
<evidence type="ECO:0000256" key="3">
    <source>
        <dbReference type="ARBA" id="ARBA00004496"/>
    </source>
</evidence>
<organism evidence="10 11">
    <name type="scientific">Gigaspora margarita</name>
    <dbReference type="NCBI Taxonomy" id="4874"/>
    <lineage>
        <taxon>Eukaryota</taxon>
        <taxon>Fungi</taxon>
        <taxon>Fungi incertae sedis</taxon>
        <taxon>Mucoromycota</taxon>
        <taxon>Glomeromycotina</taxon>
        <taxon>Glomeromycetes</taxon>
        <taxon>Diversisporales</taxon>
        <taxon>Gigasporaceae</taxon>
        <taxon>Gigaspora</taxon>
    </lineage>
</organism>
<accession>A0ABN7W423</accession>
<dbReference type="Proteomes" id="UP000789901">
    <property type="component" value="Unassembled WGS sequence"/>
</dbReference>
<comment type="subcellular location">
    <subcellularLocation>
        <location evidence="3">Cytoplasm</location>
    </subcellularLocation>
    <subcellularLocation>
        <location evidence="2">Nucleus</location>
    </subcellularLocation>
</comment>
<gene>
    <name evidence="10" type="ORF">GMARGA_LOCUS26349</name>
</gene>
<evidence type="ECO:0000256" key="2">
    <source>
        <dbReference type="ARBA" id="ARBA00004123"/>
    </source>
</evidence>
<dbReference type="PANTHER" id="PTHR41391:SF1">
    <property type="entry name" value="RESTRICTION OF TELOMERE CAPPING PROTEIN 4"/>
    <property type="match status" value="1"/>
</dbReference>
<keyword evidence="8" id="KW-0175">Coiled coil</keyword>
<feature type="non-terminal residue" evidence="10">
    <location>
        <position position="361"/>
    </location>
</feature>
<evidence type="ECO:0000256" key="1">
    <source>
        <dbReference type="ARBA" id="ARBA00002738"/>
    </source>
</evidence>
<evidence type="ECO:0000256" key="5">
    <source>
        <dbReference type="ARBA" id="ARBA00015162"/>
    </source>
</evidence>
<feature type="coiled-coil region" evidence="8">
    <location>
        <begin position="9"/>
        <end position="36"/>
    </location>
</feature>
<dbReference type="PANTHER" id="PTHR41391">
    <property type="entry name" value="RESTRICTION OF TELOMERE CAPPING PROTEIN 4"/>
    <property type="match status" value="1"/>
</dbReference>
<evidence type="ECO:0000313" key="11">
    <source>
        <dbReference type="Proteomes" id="UP000789901"/>
    </source>
</evidence>
<sequence>MAKRITRNTKNTVELLRVLQMELDQLQAQNAHLIMQNNVQQTQIIEQQRKISALKKRKRKNTKNDVDKFLWQESLKEKHKIHSIYSILSNIRNLPATYLKYDNLLKEYKESLNFSKYVKDKFKEIFNRKKTADAEDKYKFSLLLNHLITQENYNYDLKTYKKACFERITDLHAIIGRRILELPVSFEFFSGTHGIYGIKTANSLVEWFKYGKTCDEEAYKALILDIPFKVDFESLPNRIDEIKDQIKDIEHGQSYYYREAVQRIERSGIIYSRTALAQFDISETIIPGYYEQIGLRIITEKLNQIFIETEIINDKTIGVIPNKFDYLFFVAVPETAVRLIMKDFNCEYDSAKDIMVKSATY</sequence>
<proteinExistence type="inferred from homology"/>